<dbReference type="AlphaFoldDB" id="A0A1H3N297"/>
<dbReference type="EMBL" id="FNON01000007">
    <property type="protein sequence ID" value="SDY82928.1"/>
    <property type="molecule type" value="Genomic_DNA"/>
</dbReference>
<protein>
    <submittedName>
        <fullName evidence="2">Uncharacterized protein</fullName>
    </submittedName>
</protein>
<dbReference type="STRING" id="589385.SAMN05421504_10798"/>
<keyword evidence="3" id="KW-1185">Reference proteome</keyword>
<proteinExistence type="predicted"/>
<dbReference type="RefSeq" id="WP_091294454.1">
    <property type="nucleotide sequence ID" value="NZ_FNON01000007.1"/>
</dbReference>
<dbReference type="Proteomes" id="UP000199515">
    <property type="component" value="Unassembled WGS sequence"/>
</dbReference>
<name>A0A1H3N297_9PSEU</name>
<organism evidence="2 3">
    <name type="scientific">Amycolatopsis xylanica</name>
    <dbReference type="NCBI Taxonomy" id="589385"/>
    <lineage>
        <taxon>Bacteria</taxon>
        <taxon>Bacillati</taxon>
        <taxon>Actinomycetota</taxon>
        <taxon>Actinomycetes</taxon>
        <taxon>Pseudonocardiales</taxon>
        <taxon>Pseudonocardiaceae</taxon>
        <taxon>Amycolatopsis</taxon>
    </lineage>
</organism>
<evidence type="ECO:0000313" key="3">
    <source>
        <dbReference type="Proteomes" id="UP000199515"/>
    </source>
</evidence>
<accession>A0A1H3N297</accession>
<evidence type="ECO:0000256" key="1">
    <source>
        <dbReference type="SAM" id="MobiDB-lite"/>
    </source>
</evidence>
<gene>
    <name evidence="2" type="ORF">SAMN05421504_10798</name>
</gene>
<feature type="region of interest" description="Disordered" evidence="1">
    <location>
        <begin position="22"/>
        <end position="42"/>
    </location>
</feature>
<sequence>MSGSTFFSHALSLAALYGPGPWPDEGNPLPDEPEHDDGLTFGPGALDGILSHHLARNRLDGASGLADLLAEAARGELVPAIVPGLERCLEDVNVAEMSDELSGLLEQRAISDTRVRELARLLVEGGTLRESVKIGLLLLSLSGDERDRELLLLMGALEELTLFAVGALWRTQPDPHRAVFDLARRVRGWGRVQAVERLADSRDPEIKSWLLRDGFRNDVMDEYLALTAAVTGGLRDALSAAVVDDDLLDGAGGILTALVAEYGPGDGIEYYLDAVPVLWRYAELVDAREPCLRTIRPLVAILSFLDNPIDGLPWRFDVPALRDRYAELLGRPEITQTVLAHLADPARADFLDALWPANVLGLRPRDQIVAYLEQSPVSFFAWSHLCKYVDPCDAHWLADLAQRLLPPEQPPDTGVRRQLNADLAWRSVRDRLRELSSSSTADPATS</sequence>
<dbReference type="OrthoDB" id="8402552at2"/>
<reference evidence="2 3" key="1">
    <citation type="submission" date="2016-10" db="EMBL/GenBank/DDBJ databases">
        <authorList>
            <person name="de Groot N.N."/>
        </authorList>
    </citation>
    <scope>NUCLEOTIDE SEQUENCE [LARGE SCALE GENOMIC DNA]</scope>
    <source>
        <strain evidence="2 3">CPCC 202699</strain>
    </source>
</reference>
<evidence type="ECO:0000313" key="2">
    <source>
        <dbReference type="EMBL" id="SDY82928.1"/>
    </source>
</evidence>